<comment type="caution">
    <text evidence="1">The sequence shown here is derived from an EMBL/GenBank/DDBJ whole genome shotgun (WGS) entry which is preliminary data.</text>
</comment>
<name>A0A6V7YAG6_MELEN</name>
<dbReference type="EMBL" id="CAJEWN010003746">
    <property type="protein sequence ID" value="CAD2208495.1"/>
    <property type="molecule type" value="Genomic_DNA"/>
</dbReference>
<gene>
    <name evidence="1" type="ORF">MENT_LOCUS62546</name>
</gene>
<protein>
    <submittedName>
        <fullName evidence="1">Uncharacterized protein</fullName>
    </submittedName>
</protein>
<sequence>MERYFLKRGGRSVQCGIFSAGYFHCGANWGVTFCLWGELGSDVLSGDHLGSDVLSGAFWGLTFCPGHFGE</sequence>
<proteinExistence type="predicted"/>
<dbReference type="Proteomes" id="UP000580250">
    <property type="component" value="Unassembled WGS sequence"/>
</dbReference>
<accession>A0A6V7YAG6</accession>
<evidence type="ECO:0000313" key="2">
    <source>
        <dbReference type="Proteomes" id="UP000580250"/>
    </source>
</evidence>
<organism evidence="1 2">
    <name type="scientific">Meloidogyne enterolobii</name>
    <name type="common">Root-knot nematode worm</name>
    <name type="synonym">Meloidogyne mayaguensis</name>
    <dbReference type="NCBI Taxonomy" id="390850"/>
    <lineage>
        <taxon>Eukaryota</taxon>
        <taxon>Metazoa</taxon>
        <taxon>Ecdysozoa</taxon>
        <taxon>Nematoda</taxon>
        <taxon>Chromadorea</taxon>
        <taxon>Rhabditida</taxon>
        <taxon>Tylenchina</taxon>
        <taxon>Tylenchomorpha</taxon>
        <taxon>Tylenchoidea</taxon>
        <taxon>Meloidogynidae</taxon>
        <taxon>Meloidogyninae</taxon>
        <taxon>Meloidogyne</taxon>
    </lineage>
</organism>
<reference evidence="1 2" key="1">
    <citation type="submission" date="2020-08" db="EMBL/GenBank/DDBJ databases">
        <authorList>
            <person name="Koutsovoulos G."/>
            <person name="Danchin GJ E."/>
        </authorList>
    </citation>
    <scope>NUCLEOTIDE SEQUENCE [LARGE SCALE GENOMIC DNA]</scope>
</reference>
<dbReference type="AlphaFoldDB" id="A0A6V7YAG6"/>
<evidence type="ECO:0000313" key="1">
    <source>
        <dbReference type="EMBL" id="CAD2208495.1"/>
    </source>
</evidence>